<accession>A0A1H9NSF9</accession>
<dbReference type="RefSeq" id="WP_074998511.1">
    <property type="nucleotide sequence ID" value="NZ_FOGO01000001.1"/>
</dbReference>
<protein>
    <submittedName>
        <fullName evidence="2">Uncharacterized protein</fullName>
    </submittedName>
</protein>
<gene>
    <name evidence="2" type="ORF">SAMN05421870_101632</name>
</gene>
<dbReference type="AlphaFoldDB" id="A0A1H9NSF9"/>
<feature type="region of interest" description="Disordered" evidence="1">
    <location>
        <begin position="329"/>
        <end position="448"/>
    </location>
</feature>
<sequence>MTVSAARVMNESFTVAADGSYAARLTAHAGTELWYPERWTLDGPEPYAVPLPVEQPEDADSGVLPLSDGRVLIARRTQGRCSLALLYPSGPETGERRLGTVETDALRLLPPAPCGTRAYALAREPDGRTTGVWLVTDGSSRPPTRLARLRGRWSGGAWLDREGRMLALDTPGPDDSGPTRTVAVDLGADGETSPLLEIAEGSDDRLLLADPDSGLLLVRSDAPGEPRLGWGVLGSHRPVRFPEALHPRGTRLTPIAVQPGQPLLPERCAVALRVDGPQGTWLAVWRPGLRELRHLASPAGWLAGHGLWTADGELRVPCSTAHNPCGLARMRAPLPDPEAPESTPAPAPAPPAPPAPAERSAARAPAAPGGEPPRAAPRPPERPESAAPTVGDVTALQHHDHGGPPSGLLGSLVGRRVSAGSTAPFGALEDPARKPVPLQQAPLPSGTA</sequence>
<feature type="compositionally biased region" description="Low complexity" evidence="1">
    <location>
        <begin position="406"/>
        <end position="418"/>
    </location>
</feature>
<keyword evidence="3" id="KW-1185">Reference proteome</keyword>
<dbReference type="EMBL" id="FOGO01000001">
    <property type="protein sequence ID" value="SER38900.1"/>
    <property type="molecule type" value="Genomic_DNA"/>
</dbReference>
<feature type="compositionally biased region" description="Pro residues" evidence="1">
    <location>
        <begin position="343"/>
        <end position="356"/>
    </location>
</feature>
<proteinExistence type="predicted"/>
<evidence type="ECO:0000256" key="1">
    <source>
        <dbReference type="SAM" id="MobiDB-lite"/>
    </source>
</evidence>
<dbReference type="STRING" id="943816.AN217_08900"/>
<evidence type="ECO:0000313" key="2">
    <source>
        <dbReference type="EMBL" id="SER38900.1"/>
    </source>
</evidence>
<dbReference type="OrthoDB" id="262125at2"/>
<name>A0A1H9NSF9_9ACTN</name>
<evidence type="ECO:0000313" key="3">
    <source>
        <dbReference type="Proteomes" id="UP000182841"/>
    </source>
</evidence>
<feature type="compositionally biased region" description="Low complexity" evidence="1">
    <location>
        <begin position="357"/>
        <end position="369"/>
    </location>
</feature>
<reference evidence="3" key="1">
    <citation type="submission" date="2016-10" db="EMBL/GenBank/DDBJ databases">
        <authorList>
            <person name="Varghese N."/>
            <person name="Submissions S."/>
        </authorList>
    </citation>
    <scope>NUCLEOTIDE SEQUENCE [LARGE SCALE GENOMIC DNA]</scope>
    <source>
        <strain evidence="3">CGMCC 4.6825</strain>
    </source>
</reference>
<organism evidence="2 3">
    <name type="scientific">Streptomyces qinglanensis</name>
    <dbReference type="NCBI Taxonomy" id="943816"/>
    <lineage>
        <taxon>Bacteria</taxon>
        <taxon>Bacillati</taxon>
        <taxon>Actinomycetota</taxon>
        <taxon>Actinomycetes</taxon>
        <taxon>Kitasatosporales</taxon>
        <taxon>Streptomycetaceae</taxon>
        <taxon>Streptomyces</taxon>
    </lineage>
</organism>
<dbReference type="Proteomes" id="UP000182841">
    <property type="component" value="Unassembled WGS sequence"/>
</dbReference>